<keyword evidence="2" id="KW-0004">4Fe-4S</keyword>
<dbReference type="STRING" id="1123404.SAMN02745784_01035"/>
<feature type="domain" description="Radical SAM core" evidence="7">
    <location>
        <begin position="45"/>
        <end position="195"/>
    </location>
</feature>
<evidence type="ECO:0000256" key="4">
    <source>
        <dbReference type="ARBA" id="ARBA00022723"/>
    </source>
</evidence>
<reference evidence="9" key="1">
    <citation type="submission" date="2016-11" db="EMBL/GenBank/DDBJ databases">
        <authorList>
            <person name="Varghese N."/>
            <person name="Submissions S."/>
        </authorList>
    </citation>
    <scope>NUCLEOTIDE SEQUENCE [LARGE SCALE GENOMIC DNA]</scope>
    <source>
        <strain evidence="9">DSM 18095</strain>
    </source>
</reference>
<evidence type="ECO:0000256" key="3">
    <source>
        <dbReference type="ARBA" id="ARBA00022691"/>
    </source>
</evidence>
<keyword evidence="6" id="KW-0411">Iron-sulfur</keyword>
<dbReference type="SFLD" id="SFLDS00029">
    <property type="entry name" value="Radical_SAM"/>
    <property type="match status" value="1"/>
</dbReference>
<dbReference type="GO" id="GO:0046872">
    <property type="term" value="F:metal ion binding"/>
    <property type="evidence" value="ECO:0007669"/>
    <property type="project" value="UniProtKB-KW"/>
</dbReference>
<evidence type="ECO:0000256" key="2">
    <source>
        <dbReference type="ARBA" id="ARBA00022485"/>
    </source>
</evidence>
<dbReference type="NCBIfam" id="TIGR04085">
    <property type="entry name" value="rSAM_more_4Fe4S"/>
    <property type="match status" value="1"/>
</dbReference>
<proteinExistence type="predicted"/>
<dbReference type="PANTHER" id="PTHR43787">
    <property type="entry name" value="FEMO COFACTOR BIOSYNTHESIS PROTEIN NIFB-RELATED"/>
    <property type="match status" value="1"/>
</dbReference>
<dbReference type="GeneID" id="90996142"/>
<dbReference type="EMBL" id="FQTY01000003">
    <property type="protein sequence ID" value="SHE55021.1"/>
    <property type="molecule type" value="Genomic_DNA"/>
</dbReference>
<evidence type="ECO:0000256" key="1">
    <source>
        <dbReference type="ARBA" id="ARBA00001966"/>
    </source>
</evidence>
<keyword evidence="3" id="KW-0949">S-adenosyl-L-methionine</keyword>
<protein>
    <submittedName>
        <fullName evidence="8">Radical SAM additional 4Fe4S-binding SPASM domain-containing protein</fullName>
    </submittedName>
</protein>
<dbReference type="InterPro" id="IPR007197">
    <property type="entry name" value="rSAM"/>
</dbReference>
<dbReference type="Proteomes" id="UP000184114">
    <property type="component" value="Unassembled WGS sequence"/>
</dbReference>
<dbReference type="CDD" id="cd01335">
    <property type="entry name" value="Radical_SAM"/>
    <property type="match status" value="1"/>
</dbReference>
<evidence type="ECO:0000259" key="7">
    <source>
        <dbReference type="Pfam" id="PF04055"/>
    </source>
</evidence>
<accession>A0A1M4UDT9</accession>
<keyword evidence="4" id="KW-0479">Metal-binding</keyword>
<evidence type="ECO:0000256" key="5">
    <source>
        <dbReference type="ARBA" id="ARBA00023004"/>
    </source>
</evidence>
<dbReference type="InterPro" id="IPR058240">
    <property type="entry name" value="rSAM_sf"/>
</dbReference>
<gene>
    <name evidence="8" type="ORF">SAMN02745784_01035</name>
</gene>
<comment type="cofactor">
    <cofactor evidence="1">
        <name>[4Fe-4S] cluster</name>
        <dbReference type="ChEBI" id="CHEBI:49883"/>
    </cofactor>
</comment>
<dbReference type="AlphaFoldDB" id="A0A1M4UDT9"/>
<dbReference type="Pfam" id="PF04055">
    <property type="entry name" value="Radical_SAM"/>
    <property type="match status" value="1"/>
</dbReference>
<dbReference type="Gene3D" id="3.20.20.70">
    <property type="entry name" value="Aldolase class I"/>
    <property type="match status" value="1"/>
</dbReference>
<dbReference type="PANTHER" id="PTHR43787:SF3">
    <property type="entry name" value="ARYLSULFATASE REGULATORY PROTEIN"/>
    <property type="match status" value="1"/>
</dbReference>
<dbReference type="InterPro" id="IPR013785">
    <property type="entry name" value="Aldolase_TIM"/>
</dbReference>
<evidence type="ECO:0000313" key="8">
    <source>
        <dbReference type="EMBL" id="SHE55021.1"/>
    </source>
</evidence>
<keyword evidence="5" id="KW-0408">Iron</keyword>
<dbReference type="GO" id="GO:0051539">
    <property type="term" value="F:4 iron, 4 sulfur cluster binding"/>
    <property type="evidence" value="ECO:0007669"/>
    <property type="project" value="UniProtKB-KW"/>
</dbReference>
<dbReference type="SUPFAM" id="SSF102114">
    <property type="entry name" value="Radical SAM enzymes"/>
    <property type="match status" value="1"/>
</dbReference>
<keyword evidence="9" id="KW-1185">Reference proteome</keyword>
<evidence type="ECO:0000313" key="9">
    <source>
        <dbReference type="Proteomes" id="UP000184114"/>
    </source>
</evidence>
<evidence type="ECO:0000256" key="6">
    <source>
        <dbReference type="ARBA" id="ARBA00023014"/>
    </source>
</evidence>
<dbReference type="SFLD" id="SFLDG01067">
    <property type="entry name" value="SPASM/twitch_domain_containing"/>
    <property type="match status" value="1"/>
</dbReference>
<dbReference type="GO" id="GO:0003824">
    <property type="term" value="F:catalytic activity"/>
    <property type="evidence" value="ECO:0007669"/>
    <property type="project" value="InterPro"/>
</dbReference>
<dbReference type="InterPro" id="IPR023885">
    <property type="entry name" value="4Fe4S-binding_SPASM_dom"/>
</dbReference>
<sequence length="367" mass="43506">MYFKFRGQRVYLDLDNKSMRVSDRIYPINLELKPVLRKLYVKFNSSCNINCVYCYQNHDYRQNPIDNLDDYYKFLKKILNYFDEIYLFGGEPLLEENIKNVLEFLEFIYPTTVNVYTNGYHTDKIKNIVLANEQFKNIIITIDGTKDFHNKRRITNKYTYDYLINVVEMYKLSDKDVSIQINIDQNNNGDLINTLEYFNSRFSNTPRMNIILNRVLHTNYSYSQIDFMNYINGIGNLNKYENLNISINSNMLNKIIGILNEEGVSCNRCEAGNTWVLDFNTKDIYTCPEDKNLIIGKFNETNYCLNTRKIQAIQEYNNKHNDKCNECKYKYICSRGCFVANDLHVSNCKEMILDELRLTLNMLDNII</sequence>
<dbReference type="RefSeq" id="WP_072973885.1">
    <property type="nucleotide sequence ID" value="NZ_FQTY01000003.1"/>
</dbReference>
<organism evidence="8 9">
    <name type="scientific">Tissierella praeacuta DSM 18095</name>
    <dbReference type="NCBI Taxonomy" id="1123404"/>
    <lineage>
        <taxon>Bacteria</taxon>
        <taxon>Bacillati</taxon>
        <taxon>Bacillota</taxon>
        <taxon>Tissierellia</taxon>
        <taxon>Tissierellales</taxon>
        <taxon>Tissierellaceae</taxon>
        <taxon>Tissierella</taxon>
    </lineage>
</organism>
<name>A0A1M4UDT9_9FIRM</name>